<dbReference type="SUPFAM" id="SSF64182">
    <property type="entry name" value="DHH phosphoesterases"/>
    <property type="match status" value="1"/>
</dbReference>
<keyword evidence="4" id="KW-0378">Hydrolase</keyword>
<keyword evidence="3" id="KW-0540">Nuclease</keyword>
<reference evidence="9 10" key="1">
    <citation type="submission" date="2015-02" db="EMBL/GenBank/DDBJ databases">
        <title>Single-cell genomics of uncultivated deep-branching MTB reveals a conserved set of magnetosome genes.</title>
        <authorList>
            <person name="Kolinko S."/>
            <person name="Richter M."/>
            <person name="Glockner F.O."/>
            <person name="Brachmann A."/>
            <person name="Schuler D."/>
        </authorList>
    </citation>
    <scope>NUCLEOTIDE SEQUENCE [LARGE SCALE GENOMIC DNA]</scope>
    <source>
        <strain evidence="9">SKK-01</strain>
    </source>
</reference>
<dbReference type="EMBL" id="JYNY01000309">
    <property type="protein sequence ID" value="KJJ84646.1"/>
    <property type="molecule type" value="Genomic_DNA"/>
</dbReference>
<dbReference type="Gene3D" id="3.90.1640.30">
    <property type="match status" value="1"/>
</dbReference>
<dbReference type="InterPro" id="IPR003156">
    <property type="entry name" value="DHHA1_dom"/>
</dbReference>
<evidence type="ECO:0000259" key="7">
    <source>
        <dbReference type="Pfam" id="PF02272"/>
    </source>
</evidence>
<sequence>MDKAVERIKKALAKKEKMLIYGDFDVDGVTSLALLSLVFKEIGAVFETFIPNRLEDGYGLNISAVNLAKEKGVKLLITVDCGINSFKEVEYANSIGLDVIITDHHEVRTGNIPPALAVVNTHQPACSYPYKNLAGVAVAYKLARGLLRGKEEKVDEHLDLVALGTIADVAPLTGENRILVKEGLKKLSSANKYGIKALMDVAKIKSESLNSRHVAFILAPRINAMGRMGAADLALELLVCKDKNRAYELAEILEKENRNRQNIEKALFAKAIELHQKVGSQKDNVIILAEEGWHPGVLGIAASRMTENYNMPTILISLNGENGRGSGRSINGFNLFEALEKTGEHLIDFGGHSAACGIKIEKKNLDNFKKAINALSSLNTTDTNNITQEISIDLVLPFSAIGAKLIKELELLMPFGEGNEEPLFVTRGMKVKNIPRAIAKDGFKFLVMCGNLSCEAITFKKHGIIKPSKNDVVNIAYSLSLNTWAGIDTVQMNIKDLNVLSKSVSLTQKDSPYS</sequence>
<evidence type="ECO:0000313" key="9">
    <source>
        <dbReference type="EMBL" id="KJJ84646.1"/>
    </source>
</evidence>
<dbReference type="Proteomes" id="UP000033428">
    <property type="component" value="Unassembled WGS sequence"/>
</dbReference>
<evidence type="ECO:0000256" key="2">
    <source>
        <dbReference type="ARBA" id="ARBA00019841"/>
    </source>
</evidence>
<accession>A0A0F0CSY8</accession>
<dbReference type="Gene3D" id="3.10.310.30">
    <property type="match status" value="1"/>
</dbReference>
<dbReference type="InterPro" id="IPR001667">
    <property type="entry name" value="DDH_dom"/>
</dbReference>
<dbReference type="GO" id="GO:0006310">
    <property type="term" value="P:DNA recombination"/>
    <property type="evidence" value="ECO:0007669"/>
    <property type="project" value="InterPro"/>
</dbReference>
<dbReference type="InterPro" id="IPR004610">
    <property type="entry name" value="RecJ"/>
</dbReference>
<proteinExistence type="inferred from homology"/>
<dbReference type="GO" id="GO:0006281">
    <property type="term" value="P:DNA repair"/>
    <property type="evidence" value="ECO:0007669"/>
    <property type="project" value="InterPro"/>
</dbReference>
<dbReference type="GO" id="GO:0008409">
    <property type="term" value="F:5'-3' exonuclease activity"/>
    <property type="evidence" value="ECO:0007669"/>
    <property type="project" value="InterPro"/>
</dbReference>
<dbReference type="PANTHER" id="PTHR30255:SF2">
    <property type="entry name" value="SINGLE-STRANDED-DNA-SPECIFIC EXONUCLEASE RECJ"/>
    <property type="match status" value="1"/>
</dbReference>
<keyword evidence="10" id="KW-1185">Reference proteome</keyword>
<evidence type="ECO:0000256" key="4">
    <source>
        <dbReference type="ARBA" id="ARBA00022801"/>
    </source>
</evidence>
<dbReference type="AlphaFoldDB" id="A0A0F0CSY8"/>
<name>A0A0F0CSY8_9BACT</name>
<dbReference type="Pfam" id="PF02272">
    <property type="entry name" value="DHHA1"/>
    <property type="match status" value="1"/>
</dbReference>
<evidence type="ECO:0000256" key="1">
    <source>
        <dbReference type="ARBA" id="ARBA00005915"/>
    </source>
</evidence>
<feature type="domain" description="DDH" evidence="6">
    <location>
        <begin position="17"/>
        <end position="165"/>
    </location>
</feature>
<feature type="domain" description="DHHA1" evidence="7">
    <location>
        <begin position="283"/>
        <end position="374"/>
    </location>
</feature>
<protein>
    <recommendedName>
        <fullName evidence="2">Single-stranded-DNA-specific exonuclease RecJ</fullName>
    </recommendedName>
</protein>
<dbReference type="Pfam" id="PF17768">
    <property type="entry name" value="RecJ_OB"/>
    <property type="match status" value="1"/>
</dbReference>
<dbReference type="Pfam" id="PF01368">
    <property type="entry name" value="DHH"/>
    <property type="match status" value="1"/>
</dbReference>
<dbReference type="NCBIfam" id="TIGR00644">
    <property type="entry name" value="recJ"/>
    <property type="match status" value="1"/>
</dbReference>
<dbReference type="GO" id="GO:0003676">
    <property type="term" value="F:nucleic acid binding"/>
    <property type="evidence" value="ECO:0007669"/>
    <property type="project" value="InterPro"/>
</dbReference>
<keyword evidence="5 9" id="KW-0269">Exonuclease</keyword>
<evidence type="ECO:0000259" key="6">
    <source>
        <dbReference type="Pfam" id="PF01368"/>
    </source>
</evidence>
<dbReference type="PANTHER" id="PTHR30255">
    <property type="entry name" value="SINGLE-STRANDED-DNA-SPECIFIC EXONUCLEASE RECJ"/>
    <property type="match status" value="1"/>
</dbReference>
<evidence type="ECO:0000259" key="8">
    <source>
        <dbReference type="Pfam" id="PF17768"/>
    </source>
</evidence>
<dbReference type="InterPro" id="IPR038763">
    <property type="entry name" value="DHH_sf"/>
</dbReference>
<feature type="domain" description="RecJ OB" evidence="8">
    <location>
        <begin position="392"/>
        <end position="496"/>
    </location>
</feature>
<dbReference type="InterPro" id="IPR041122">
    <property type="entry name" value="RecJ_OB"/>
</dbReference>
<gene>
    <name evidence="9" type="ORF">OMAG_001479</name>
</gene>
<evidence type="ECO:0000256" key="5">
    <source>
        <dbReference type="ARBA" id="ARBA00022839"/>
    </source>
</evidence>
<comment type="similarity">
    <text evidence="1">Belongs to the RecJ family.</text>
</comment>
<comment type="caution">
    <text evidence="9">The sequence shown here is derived from an EMBL/GenBank/DDBJ whole genome shotgun (WGS) entry which is preliminary data.</text>
</comment>
<dbReference type="PATRIC" id="fig|1609969.3.peg.1575"/>
<organism evidence="9 10">
    <name type="scientific">Candidatus Omnitrophus magneticus</name>
    <dbReference type="NCBI Taxonomy" id="1609969"/>
    <lineage>
        <taxon>Bacteria</taxon>
        <taxon>Pseudomonadati</taxon>
        <taxon>Candidatus Omnitrophota</taxon>
        <taxon>Candidatus Omnitrophus</taxon>
    </lineage>
</organism>
<dbReference type="InterPro" id="IPR051673">
    <property type="entry name" value="SSDNA_exonuclease_RecJ"/>
</dbReference>
<evidence type="ECO:0000313" key="10">
    <source>
        <dbReference type="Proteomes" id="UP000033428"/>
    </source>
</evidence>
<evidence type="ECO:0000256" key="3">
    <source>
        <dbReference type="ARBA" id="ARBA00022722"/>
    </source>
</evidence>